<dbReference type="SUPFAM" id="SSF46689">
    <property type="entry name" value="Homeodomain-like"/>
    <property type="match status" value="2"/>
</dbReference>
<keyword evidence="7" id="KW-0804">Transcription</keyword>
<dbReference type="PANTHER" id="PTHR42713:SF3">
    <property type="entry name" value="TRANSCRIPTIONAL REGULATORY PROTEIN HPTR"/>
    <property type="match status" value="1"/>
</dbReference>
<dbReference type="Pfam" id="PF17853">
    <property type="entry name" value="GGDEF_2"/>
    <property type="match status" value="1"/>
</dbReference>
<keyword evidence="4" id="KW-0902">Two-component regulatory system</keyword>
<dbReference type="GO" id="GO:0005737">
    <property type="term" value="C:cytoplasm"/>
    <property type="evidence" value="ECO:0007669"/>
    <property type="project" value="UniProtKB-SubCell"/>
</dbReference>
<dbReference type="RefSeq" id="WP_042213932.1">
    <property type="nucleotide sequence ID" value="NZ_CP009285.1"/>
</dbReference>
<dbReference type="OrthoDB" id="342399at2"/>
<dbReference type="InterPro" id="IPR011006">
    <property type="entry name" value="CheY-like_superfamily"/>
</dbReference>
<dbReference type="Pfam" id="PF12833">
    <property type="entry name" value="HTH_18"/>
    <property type="match status" value="1"/>
</dbReference>
<evidence type="ECO:0000256" key="4">
    <source>
        <dbReference type="ARBA" id="ARBA00023012"/>
    </source>
</evidence>
<reference evidence="11" key="1">
    <citation type="submission" date="2014-08" db="EMBL/GenBank/DDBJ databases">
        <title>Comparative genomics of the Paenibacillus odorifer group.</title>
        <authorList>
            <person name="den Bakker H.C."/>
            <person name="Tsai Y.-C.Y.-C."/>
            <person name="Martin N."/>
            <person name="Korlach J."/>
            <person name="Wiedmann M."/>
        </authorList>
    </citation>
    <scope>NUCLEOTIDE SEQUENCE [LARGE SCALE GENOMIC DNA]</scope>
    <source>
        <strain evidence="11">DSM 13188</strain>
    </source>
</reference>
<dbReference type="Gene3D" id="3.40.50.2300">
    <property type="match status" value="1"/>
</dbReference>
<evidence type="ECO:0000259" key="10">
    <source>
        <dbReference type="PROSITE" id="PS50110"/>
    </source>
</evidence>
<dbReference type="Proteomes" id="UP000029518">
    <property type="component" value="Chromosome"/>
</dbReference>
<dbReference type="EMBL" id="CP009285">
    <property type="protein sequence ID" value="AIQ58727.1"/>
    <property type="molecule type" value="Genomic_DNA"/>
</dbReference>
<gene>
    <name evidence="11" type="ORF">PBOR_18615</name>
</gene>
<dbReference type="SMART" id="SM00342">
    <property type="entry name" value="HTH_ARAC"/>
    <property type="match status" value="1"/>
</dbReference>
<dbReference type="GO" id="GO:0000160">
    <property type="term" value="P:phosphorelay signal transduction system"/>
    <property type="evidence" value="ECO:0007669"/>
    <property type="project" value="UniProtKB-KW"/>
</dbReference>
<dbReference type="InterPro" id="IPR020449">
    <property type="entry name" value="Tscrpt_reg_AraC-type_HTH"/>
</dbReference>
<keyword evidence="12" id="KW-1185">Reference proteome</keyword>
<dbReference type="InterPro" id="IPR009057">
    <property type="entry name" value="Homeodomain-like_sf"/>
</dbReference>
<dbReference type="PRINTS" id="PR00032">
    <property type="entry name" value="HTHARAC"/>
</dbReference>
<dbReference type="Gene3D" id="1.10.10.60">
    <property type="entry name" value="Homeodomain-like"/>
    <property type="match status" value="2"/>
</dbReference>
<dbReference type="HOGENOM" id="CLU_000445_5_0_9"/>
<keyword evidence="5" id="KW-0805">Transcription regulation</keyword>
<evidence type="ECO:0000256" key="3">
    <source>
        <dbReference type="ARBA" id="ARBA00022553"/>
    </source>
</evidence>
<dbReference type="PANTHER" id="PTHR42713">
    <property type="entry name" value="HISTIDINE KINASE-RELATED"/>
    <property type="match status" value="1"/>
</dbReference>
<feature type="domain" description="Response regulatory" evidence="10">
    <location>
        <begin position="2"/>
        <end position="119"/>
    </location>
</feature>
<name>A0A089LCY9_PAEBO</name>
<accession>A0A089LCY9</accession>
<dbReference type="InterPro" id="IPR018060">
    <property type="entry name" value="HTH_AraC"/>
</dbReference>
<dbReference type="SUPFAM" id="SSF52172">
    <property type="entry name" value="CheY-like"/>
    <property type="match status" value="1"/>
</dbReference>
<dbReference type="Pfam" id="PF00072">
    <property type="entry name" value="Response_reg"/>
    <property type="match status" value="1"/>
</dbReference>
<evidence type="ECO:0000256" key="6">
    <source>
        <dbReference type="ARBA" id="ARBA00023125"/>
    </source>
</evidence>
<evidence type="ECO:0008006" key="13">
    <source>
        <dbReference type="Google" id="ProtNLM"/>
    </source>
</evidence>
<feature type="modified residue" description="4-aspartylphosphate" evidence="8">
    <location>
        <position position="54"/>
    </location>
</feature>
<dbReference type="InterPro" id="IPR001789">
    <property type="entry name" value="Sig_transdc_resp-reg_receiver"/>
</dbReference>
<evidence type="ECO:0000256" key="5">
    <source>
        <dbReference type="ARBA" id="ARBA00023015"/>
    </source>
</evidence>
<keyword evidence="6" id="KW-0238">DNA-binding</keyword>
<evidence type="ECO:0000256" key="8">
    <source>
        <dbReference type="PROSITE-ProRule" id="PRU00169"/>
    </source>
</evidence>
<dbReference type="KEGG" id="pbd:PBOR_18615"/>
<dbReference type="PROSITE" id="PS00041">
    <property type="entry name" value="HTH_ARAC_FAMILY_1"/>
    <property type="match status" value="1"/>
</dbReference>
<evidence type="ECO:0000256" key="7">
    <source>
        <dbReference type="ARBA" id="ARBA00023163"/>
    </source>
</evidence>
<keyword evidence="2" id="KW-0963">Cytoplasm</keyword>
<protein>
    <recommendedName>
        <fullName evidence="13">DNA-binding response regulator</fullName>
    </recommendedName>
</protein>
<proteinExistence type="predicted"/>
<dbReference type="CDD" id="cd17536">
    <property type="entry name" value="REC_YesN-like"/>
    <property type="match status" value="1"/>
</dbReference>
<sequence length="545" mass="62391">MKLLLIEDEPILRQGIIRTIERMGLPIDEIGEASNGLEGLQCLAELQPDIVVTDIRMPEMNGLDFIREAKELDGKLQFILVSGYEEFEFAKRGIQYGVADYLLKPIEPEELRACLMRIMAKIEQDRRHSSLGDELQLLQQRSEEISRQRLLTKLIQQGGGSSAIEQDGKLASMNTFCREFVVVLFEVVMPGLPYSSFLKGDEALLRFAISNVISQVLESKGREGTLFRHSLYDNELVYVLGDGESIERTAIKRELEEALTWINGYLKLEATIGVGMPVQSISQIHQSYQQAKQALRDRIIHGRNQVYGLTPAAGGKGNGSSVLAEEDERFVFRLLNDGNAAALTKWLGPRLEALVQYEESSFNQLESFCIDYHLLYRKYLLLKTSIPEWIIGEVGDMLSWLHEVEDWKEIEGRLAAMTNNIIEHLNRMRHSSNPDLMDEIKLYIDNNLHEPVSLQMIAERFYIHPNYFSRRFKERFKSSFITYMTDERIHKAEQLLKRTELQIQEIAVLVGFPDAAYFSSVFRKSTGTTPVQYRLNVQASPEEGR</sequence>
<comment type="subcellular location">
    <subcellularLocation>
        <location evidence="1">Cytoplasm</location>
    </subcellularLocation>
</comment>
<dbReference type="PROSITE" id="PS01124">
    <property type="entry name" value="HTH_ARAC_FAMILY_2"/>
    <property type="match status" value="1"/>
</dbReference>
<dbReference type="PROSITE" id="PS50110">
    <property type="entry name" value="RESPONSE_REGULATORY"/>
    <property type="match status" value="1"/>
</dbReference>
<evidence type="ECO:0000256" key="2">
    <source>
        <dbReference type="ARBA" id="ARBA00022490"/>
    </source>
</evidence>
<dbReference type="GO" id="GO:0043565">
    <property type="term" value="F:sequence-specific DNA binding"/>
    <property type="evidence" value="ECO:0007669"/>
    <property type="project" value="InterPro"/>
</dbReference>
<dbReference type="SMART" id="SM00448">
    <property type="entry name" value="REC"/>
    <property type="match status" value="1"/>
</dbReference>
<feature type="domain" description="HTH araC/xylS-type" evidence="9">
    <location>
        <begin position="438"/>
        <end position="536"/>
    </location>
</feature>
<dbReference type="InterPro" id="IPR018062">
    <property type="entry name" value="HTH_AraC-typ_CS"/>
</dbReference>
<keyword evidence="3 8" id="KW-0597">Phosphoprotein</keyword>
<dbReference type="GO" id="GO:0003700">
    <property type="term" value="F:DNA-binding transcription factor activity"/>
    <property type="evidence" value="ECO:0007669"/>
    <property type="project" value="InterPro"/>
</dbReference>
<dbReference type="InterPro" id="IPR051552">
    <property type="entry name" value="HptR"/>
</dbReference>
<organism evidence="11 12">
    <name type="scientific">Paenibacillus borealis</name>
    <dbReference type="NCBI Taxonomy" id="160799"/>
    <lineage>
        <taxon>Bacteria</taxon>
        <taxon>Bacillati</taxon>
        <taxon>Bacillota</taxon>
        <taxon>Bacilli</taxon>
        <taxon>Bacillales</taxon>
        <taxon>Paenibacillaceae</taxon>
        <taxon>Paenibacillus</taxon>
    </lineage>
</organism>
<evidence type="ECO:0000313" key="12">
    <source>
        <dbReference type="Proteomes" id="UP000029518"/>
    </source>
</evidence>
<evidence type="ECO:0000313" key="11">
    <source>
        <dbReference type="EMBL" id="AIQ58727.1"/>
    </source>
</evidence>
<dbReference type="AlphaFoldDB" id="A0A089LCY9"/>
<evidence type="ECO:0000259" key="9">
    <source>
        <dbReference type="PROSITE" id="PS01124"/>
    </source>
</evidence>
<evidence type="ECO:0000256" key="1">
    <source>
        <dbReference type="ARBA" id="ARBA00004496"/>
    </source>
</evidence>
<dbReference type="InterPro" id="IPR041522">
    <property type="entry name" value="CdaR_GGDEF"/>
</dbReference>